<accession>A0AAE3EVN0</accession>
<gene>
    <name evidence="1" type="ORF">K8352_09925</name>
</gene>
<reference evidence="1" key="1">
    <citation type="submission" date="2023-02" db="EMBL/GenBank/DDBJ databases">
        <title>Genome of Flavobacteriaceae gen. nov. sp. strain F89.</title>
        <authorList>
            <person name="Wang Y."/>
        </authorList>
    </citation>
    <scope>NUCLEOTIDE SEQUENCE</scope>
    <source>
        <strain evidence="1">F89</strain>
    </source>
</reference>
<sequence>MSDDISGEVAAIAGYFKQYEVFATNIYDYLLNNKIEWIELACSEAGKLDDVLIGLDDKIIAYQVKNIASSKFSFSSFTSSETESILEGSFIGWKKLKNQYPNHKIDAKLVTSQRPSENDRIASYRGNPKPTFKKFISNFWSKIKSGNYTLDNLPLAWKAVFQELKTKTEASEDDLIQFIIDFEFIFEYDTNNVTSGH</sequence>
<dbReference type="EMBL" id="JAIRBC010000012">
    <property type="protein sequence ID" value="MCG2461064.1"/>
    <property type="molecule type" value="Genomic_DNA"/>
</dbReference>
<organism evidence="1 2">
    <name type="scientific">Cerina litoralis</name>
    <dbReference type="NCBI Taxonomy" id="2874477"/>
    <lineage>
        <taxon>Bacteria</taxon>
        <taxon>Pseudomonadati</taxon>
        <taxon>Bacteroidota</taxon>
        <taxon>Flavobacteriia</taxon>
        <taxon>Flavobacteriales</taxon>
        <taxon>Flavobacteriaceae</taxon>
        <taxon>Cerina</taxon>
    </lineage>
</organism>
<keyword evidence="2" id="KW-1185">Reference proteome</keyword>
<evidence type="ECO:0000313" key="2">
    <source>
        <dbReference type="Proteomes" id="UP001200642"/>
    </source>
</evidence>
<dbReference type="RefSeq" id="WP_317902211.1">
    <property type="nucleotide sequence ID" value="NZ_JAIRBC010000012.1"/>
</dbReference>
<protein>
    <submittedName>
        <fullName evidence="1">Uncharacterized protein</fullName>
    </submittedName>
</protein>
<dbReference type="Proteomes" id="UP001200642">
    <property type="component" value="Unassembled WGS sequence"/>
</dbReference>
<dbReference type="AlphaFoldDB" id="A0AAE3EVN0"/>
<evidence type="ECO:0000313" key="1">
    <source>
        <dbReference type="EMBL" id="MCG2461064.1"/>
    </source>
</evidence>
<name>A0AAE3EVN0_9FLAO</name>
<comment type="caution">
    <text evidence="1">The sequence shown here is derived from an EMBL/GenBank/DDBJ whole genome shotgun (WGS) entry which is preliminary data.</text>
</comment>
<proteinExistence type="predicted"/>